<dbReference type="EMBL" id="CM042022">
    <property type="protein sequence ID" value="KAI3815009.1"/>
    <property type="molecule type" value="Genomic_DNA"/>
</dbReference>
<accession>A0ACB9J3Z2</accession>
<reference evidence="1 2" key="2">
    <citation type="journal article" date="2022" name="Mol. Ecol. Resour.">
        <title>The genomes of chicory, endive, great burdock and yacon provide insights into Asteraceae paleo-polyploidization history and plant inulin production.</title>
        <authorList>
            <person name="Fan W."/>
            <person name="Wang S."/>
            <person name="Wang H."/>
            <person name="Wang A."/>
            <person name="Jiang F."/>
            <person name="Liu H."/>
            <person name="Zhao H."/>
            <person name="Xu D."/>
            <person name="Zhang Y."/>
        </authorList>
    </citation>
    <scope>NUCLEOTIDE SEQUENCE [LARGE SCALE GENOMIC DNA]</scope>
    <source>
        <strain evidence="2">cv. Yunnan</strain>
        <tissue evidence="1">Leaves</tissue>
    </source>
</reference>
<proteinExistence type="predicted"/>
<keyword evidence="2" id="KW-1185">Reference proteome</keyword>
<gene>
    <name evidence="1" type="ORF">L1987_14660</name>
</gene>
<dbReference type="Proteomes" id="UP001056120">
    <property type="component" value="Linkage Group LG05"/>
</dbReference>
<comment type="caution">
    <text evidence="1">The sequence shown here is derived from an EMBL/GenBank/DDBJ whole genome shotgun (WGS) entry which is preliminary data.</text>
</comment>
<evidence type="ECO:0000313" key="1">
    <source>
        <dbReference type="EMBL" id="KAI3815009.1"/>
    </source>
</evidence>
<evidence type="ECO:0000313" key="2">
    <source>
        <dbReference type="Proteomes" id="UP001056120"/>
    </source>
</evidence>
<name>A0ACB9J3Z2_9ASTR</name>
<sequence length="73" mass="8487">MISTVWREWFNMNKNMLNVMYDLSFYMLITYLWLLMTYTSDLVQRLPGPWFQMGDGDNGGGSEVGDDGYEGVD</sequence>
<protein>
    <submittedName>
        <fullName evidence="1">Uncharacterized protein</fullName>
    </submittedName>
</protein>
<organism evidence="1 2">
    <name type="scientific">Smallanthus sonchifolius</name>
    <dbReference type="NCBI Taxonomy" id="185202"/>
    <lineage>
        <taxon>Eukaryota</taxon>
        <taxon>Viridiplantae</taxon>
        <taxon>Streptophyta</taxon>
        <taxon>Embryophyta</taxon>
        <taxon>Tracheophyta</taxon>
        <taxon>Spermatophyta</taxon>
        <taxon>Magnoliopsida</taxon>
        <taxon>eudicotyledons</taxon>
        <taxon>Gunneridae</taxon>
        <taxon>Pentapetalae</taxon>
        <taxon>asterids</taxon>
        <taxon>campanulids</taxon>
        <taxon>Asterales</taxon>
        <taxon>Asteraceae</taxon>
        <taxon>Asteroideae</taxon>
        <taxon>Heliantheae alliance</taxon>
        <taxon>Millerieae</taxon>
        <taxon>Smallanthus</taxon>
    </lineage>
</organism>
<reference evidence="2" key="1">
    <citation type="journal article" date="2022" name="Mol. Ecol. Resour.">
        <title>The genomes of chicory, endive, great burdock and yacon provide insights into Asteraceae palaeo-polyploidization history and plant inulin production.</title>
        <authorList>
            <person name="Fan W."/>
            <person name="Wang S."/>
            <person name="Wang H."/>
            <person name="Wang A."/>
            <person name="Jiang F."/>
            <person name="Liu H."/>
            <person name="Zhao H."/>
            <person name="Xu D."/>
            <person name="Zhang Y."/>
        </authorList>
    </citation>
    <scope>NUCLEOTIDE SEQUENCE [LARGE SCALE GENOMIC DNA]</scope>
    <source>
        <strain evidence="2">cv. Yunnan</strain>
    </source>
</reference>